<proteinExistence type="inferred from homology"/>
<dbReference type="InterPro" id="IPR003959">
    <property type="entry name" value="ATPase_AAA_core"/>
</dbReference>
<evidence type="ECO:0000259" key="5">
    <source>
        <dbReference type="SMART" id="SM00382"/>
    </source>
</evidence>
<evidence type="ECO:0000313" key="7">
    <source>
        <dbReference type="Proteomes" id="UP001324115"/>
    </source>
</evidence>
<dbReference type="InterPro" id="IPR041569">
    <property type="entry name" value="AAA_lid_3"/>
</dbReference>
<organism evidence="6 7">
    <name type="scientific">Quercus rubra</name>
    <name type="common">Northern red oak</name>
    <name type="synonym">Quercus borealis</name>
    <dbReference type="NCBI Taxonomy" id="3512"/>
    <lineage>
        <taxon>Eukaryota</taxon>
        <taxon>Viridiplantae</taxon>
        <taxon>Streptophyta</taxon>
        <taxon>Embryophyta</taxon>
        <taxon>Tracheophyta</taxon>
        <taxon>Spermatophyta</taxon>
        <taxon>Magnoliopsida</taxon>
        <taxon>eudicotyledons</taxon>
        <taxon>Gunneridae</taxon>
        <taxon>Pentapetalae</taxon>
        <taxon>rosids</taxon>
        <taxon>fabids</taxon>
        <taxon>Fagales</taxon>
        <taxon>Fagaceae</taxon>
        <taxon>Quercus</taxon>
    </lineage>
</organism>
<dbReference type="GO" id="GO:0016887">
    <property type="term" value="F:ATP hydrolysis activity"/>
    <property type="evidence" value="ECO:0007669"/>
    <property type="project" value="InterPro"/>
</dbReference>
<keyword evidence="3" id="KW-0067">ATP-binding</keyword>
<evidence type="ECO:0000313" key="6">
    <source>
        <dbReference type="EMBL" id="KAK4557167.1"/>
    </source>
</evidence>
<dbReference type="Gene3D" id="3.40.50.300">
    <property type="entry name" value="P-loop containing nucleotide triphosphate hydrolases"/>
    <property type="match status" value="2"/>
</dbReference>
<feature type="region of interest" description="Disordered" evidence="4">
    <location>
        <begin position="1"/>
        <end position="71"/>
    </location>
</feature>
<feature type="domain" description="AAA+ ATPase" evidence="5">
    <location>
        <begin position="157"/>
        <end position="308"/>
    </location>
</feature>
<dbReference type="InterPro" id="IPR027417">
    <property type="entry name" value="P-loop_NTPase"/>
</dbReference>
<dbReference type="SMART" id="SM00382">
    <property type="entry name" value="AAA"/>
    <property type="match status" value="1"/>
</dbReference>
<name>A0AAN7DWC7_QUERU</name>
<dbReference type="Pfam" id="PF17862">
    <property type="entry name" value="AAA_lid_3"/>
    <property type="match status" value="1"/>
</dbReference>
<comment type="caution">
    <text evidence="6">The sequence shown here is derived from an EMBL/GenBank/DDBJ whole genome shotgun (WGS) entry which is preliminary data.</text>
</comment>
<feature type="compositionally biased region" description="Low complexity" evidence="4">
    <location>
        <begin position="25"/>
        <end position="50"/>
    </location>
</feature>
<dbReference type="InterPro" id="IPR055278">
    <property type="entry name" value="CDC48c"/>
</dbReference>
<evidence type="ECO:0000256" key="2">
    <source>
        <dbReference type="ARBA" id="ARBA00022741"/>
    </source>
</evidence>
<dbReference type="Proteomes" id="UP001324115">
    <property type="component" value="Unassembled WGS sequence"/>
</dbReference>
<evidence type="ECO:0000256" key="3">
    <source>
        <dbReference type="ARBA" id="ARBA00022840"/>
    </source>
</evidence>
<evidence type="ECO:0000256" key="1">
    <source>
        <dbReference type="ARBA" id="ARBA00006914"/>
    </source>
</evidence>
<evidence type="ECO:0000256" key="4">
    <source>
        <dbReference type="SAM" id="MobiDB-lite"/>
    </source>
</evidence>
<feature type="region of interest" description="Disordered" evidence="4">
    <location>
        <begin position="98"/>
        <end position="120"/>
    </location>
</feature>
<dbReference type="SUPFAM" id="SSF52540">
    <property type="entry name" value="P-loop containing nucleoside triphosphate hydrolases"/>
    <property type="match status" value="2"/>
</dbReference>
<accession>A0AAN7DWC7</accession>
<dbReference type="Gene3D" id="1.10.8.60">
    <property type="match status" value="1"/>
</dbReference>
<dbReference type="EMBL" id="JAXUIC010000012">
    <property type="protein sequence ID" value="KAK4557167.1"/>
    <property type="molecule type" value="Genomic_DNA"/>
</dbReference>
<sequence>MKKRTRADEDEEKLELIEDSHIKSRTSADTTPQTTSSSSEDSSSDGTTSTPDDDDDDNEFHISEDDDVDTCKVENKIEQMGSDNGNGERVKVEVDAHPQAQAQPQKNGNGHGNGERGIMGPRFKDFGGIDSVIEELKMEVIVPLYHRELPRCLGVQPISGILLHGPPGCGKTKLAHAIANETGFPFHMISSTGIISAVSGAAEENIHQLFSRAYNTAPSILFIDEIDAIGSKRENLRDMERRIVTHLITCMDVLQRLYQARAKSNSESSNTKPGYVLVIGATNRPDALDPALRMPGRFDREIAIGVPDETGRLEILSVLTRNLKLEGSFNILNLARTTPGFVGADLAALANKAGNLAMKRIIDERKYELSKYSSINEEHSEEWWRQPWLPEEIEKLAITMADFEEAVKMVQPSSRREGFSTIPNVKWEDIGGLDFLRKEFDHYIVRRIKHPEDYEVLGLDFDTGFLLYGPPGGGKTLIAKAVANEAGANFIHIKVSLSDFPFPFCLCICNV</sequence>
<comment type="similarity">
    <text evidence="1">Belongs to the AAA ATPase family.</text>
</comment>
<dbReference type="AlphaFoldDB" id="A0AAN7DWC7"/>
<dbReference type="PANTHER" id="PTHR48470">
    <property type="entry name" value="CELL DIVISION CONTROL PROTEIN 48 C ISOFORM 1"/>
    <property type="match status" value="1"/>
</dbReference>
<dbReference type="Pfam" id="PF00004">
    <property type="entry name" value="AAA"/>
    <property type="match status" value="2"/>
</dbReference>
<dbReference type="PANTHER" id="PTHR48470:SF1">
    <property type="entry name" value="CELL DIVISION CONTROL PROTEIN 48 C ISOFORM 1"/>
    <property type="match status" value="1"/>
</dbReference>
<keyword evidence="2" id="KW-0547">Nucleotide-binding</keyword>
<dbReference type="GO" id="GO:0005524">
    <property type="term" value="F:ATP binding"/>
    <property type="evidence" value="ECO:0007669"/>
    <property type="project" value="UniProtKB-KW"/>
</dbReference>
<dbReference type="FunFam" id="3.40.50.300:FF:000365">
    <property type="entry name" value="Ribosome biogenesis ATPase RIX7"/>
    <property type="match status" value="1"/>
</dbReference>
<gene>
    <name evidence="6" type="ORF">RGQ29_007083</name>
</gene>
<dbReference type="InterPro" id="IPR003593">
    <property type="entry name" value="AAA+_ATPase"/>
</dbReference>
<reference evidence="6 7" key="1">
    <citation type="journal article" date="2023" name="G3 (Bethesda)">
        <title>A haplotype-resolved chromosome-scale genome for Quercus rubra L. provides insights into the genetics of adaptive traits for red oak species.</title>
        <authorList>
            <person name="Kapoor B."/>
            <person name="Jenkins J."/>
            <person name="Schmutz J."/>
            <person name="Zhebentyayeva T."/>
            <person name="Kuelheim C."/>
            <person name="Coggeshall M."/>
            <person name="Heim C."/>
            <person name="Lasky J.R."/>
            <person name="Leites L."/>
            <person name="Islam-Faridi N."/>
            <person name="Romero-Severson J."/>
            <person name="DeLeo V.L."/>
            <person name="Lucas S.M."/>
            <person name="Lazic D."/>
            <person name="Gailing O."/>
            <person name="Carlson J."/>
            <person name="Staton M."/>
        </authorList>
    </citation>
    <scope>NUCLEOTIDE SEQUENCE [LARGE SCALE GENOMIC DNA]</scope>
    <source>
        <strain evidence="6">Pseudo-F2</strain>
    </source>
</reference>
<feature type="compositionally biased region" description="Basic and acidic residues" evidence="4">
    <location>
        <begin position="59"/>
        <end position="71"/>
    </location>
</feature>
<keyword evidence="7" id="KW-1185">Reference proteome</keyword>
<dbReference type="FunFam" id="1.10.8.60:FF:000109">
    <property type="entry name" value="Cell division control protein 48 homolog C"/>
    <property type="match status" value="1"/>
</dbReference>
<protein>
    <recommendedName>
        <fullName evidence="5">AAA+ ATPase domain-containing protein</fullName>
    </recommendedName>
</protein>